<keyword evidence="3" id="KW-1185">Reference proteome</keyword>
<evidence type="ECO:0000313" key="3">
    <source>
        <dbReference type="Proteomes" id="UP000605986"/>
    </source>
</evidence>
<dbReference type="Proteomes" id="UP000605986">
    <property type="component" value="Unassembled WGS sequence"/>
</dbReference>
<comment type="caution">
    <text evidence="2">The sequence shown here is derived from an EMBL/GenBank/DDBJ whole genome shotgun (WGS) entry which is preliminary data.</text>
</comment>
<feature type="compositionally biased region" description="Basic and acidic residues" evidence="1">
    <location>
        <begin position="194"/>
        <end position="212"/>
    </location>
</feature>
<evidence type="ECO:0000313" key="2">
    <source>
        <dbReference type="EMBL" id="KAF4450285.1"/>
    </source>
</evidence>
<protein>
    <submittedName>
        <fullName evidence="2">Uncharacterized protein</fullName>
    </submittedName>
</protein>
<name>A0A8H4NWF1_9HYPO</name>
<dbReference type="OrthoDB" id="4589291at2759"/>
<organism evidence="2 3">
    <name type="scientific">Fusarium austroafricanum</name>
    <dbReference type="NCBI Taxonomy" id="2364996"/>
    <lineage>
        <taxon>Eukaryota</taxon>
        <taxon>Fungi</taxon>
        <taxon>Dikarya</taxon>
        <taxon>Ascomycota</taxon>
        <taxon>Pezizomycotina</taxon>
        <taxon>Sordariomycetes</taxon>
        <taxon>Hypocreomycetidae</taxon>
        <taxon>Hypocreales</taxon>
        <taxon>Nectriaceae</taxon>
        <taxon>Fusarium</taxon>
        <taxon>Fusarium concolor species complex</taxon>
    </lineage>
</organism>
<proteinExistence type="predicted"/>
<accession>A0A8H4NWF1</accession>
<dbReference type="EMBL" id="JAADJG010000252">
    <property type="protein sequence ID" value="KAF4450285.1"/>
    <property type="molecule type" value="Genomic_DNA"/>
</dbReference>
<feature type="region of interest" description="Disordered" evidence="1">
    <location>
        <begin position="194"/>
        <end position="220"/>
    </location>
</feature>
<reference evidence="2" key="1">
    <citation type="submission" date="2020-01" db="EMBL/GenBank/DDBJ databases">
        <title>Identification and distribution of gene clusters putatively required for synthesis of sphingolipid metabolism inhibitors in phylogenetically diverse species of the filamentous fungus Fusarium.</title>
        <authorList>
            <person name="Kim H.-S."/>
            <person name="Busman M."/>
            <person name="Brown D.W."/>
            <person name="Divon H."/>
            <person name="Uhlig S."/>
            <person name="Proctor R.H."/>
        </authorList>
    </citation>
    <scope>NUCLEOTIDE SEQUENCE</scope>
    <source>
        <strain evidence="2">NRRL 53441</strain>
    </source>
</reference>
<dbReference type="AlphaFoldDB" id="A0A8H4NWF1"/>
<sequence>MQIIAPTQIIASAPVGLGMALPKQTPPSDQCVTAPRLWKLELFFGSNAESLRKGSGVIDLNIGWYAHLSISTSNIVGLMQEELHLSQDNVQVQDNHLTYSYSEKGRCWHVQRHYTLAGPQWSAKLLVWTFKLSVAVGFRIEHLSVDKVYLAHCSDTTKSKNLVYFFELRTPENNMNIILDETPMAGLWPWPKQEQDVEGKNHNEDDTRKEGIESVVTDLL</sequence>
<evidence type="ECO:0000256" key="1">
    <source>
        <dbReference type="SAM" id="MobiDB-lite"/>
    </source>
</evidence>
<gene>
    <name evidence="2" type="ORF">F53441_6568</name>
</gene>